<name>A0A9P8L7F5_9PEZI</name>
<keyword evidence="3" id="KW-1185">Reference proteome</keyword>
<evidence type="ECO:0000256" key="1">
    <source>
        <dbReference type="SAM" id="MobiDB-lite"/>
    </source>
</evidence>
<evidence type="ECO:0000313" key="2">
    <source>
        <dbReference type="EMBL" id="KAH0553449.1"/>
    </source>
</evidence>
<sequence>MGALPLGSLREQPEEEALTPLTPDSKRRRFNGNPAPNISGPITRSIASRIEGTAGRSPYPMDPPPRPHVGSSTASSSTPSLPPLQTTAGDSVKAMVMTIPYINKIKVISRVSPPLSPSGPLSPPHQVRGSIIAVDGNDTGVTDKLFRWLEETLQKGGEYAVKTFEAPSNPFEPKQASLASKLGGSRDVQVEVCRQLQPQLQPQQQQQQQQQQRPRAPPSQAQGDNS</sequence>
<reference evidence="2" key="1">
    <citation type="submission" date="2021-03" db="EMBL/GenBank/DDBJ databases">
        <title>Comparative genomics and phylogenomic investigation of the class Geoglossomycetes provide insights into ecological specialization and systematics.</title>
        <authorList>
            <person name="Melie T."/>
            <person name="Pirro S."/>
            <person name="Miller A.N."/>
            <person name="Quandt A."/>
        </authorList>
    </citation>
    <scope>NUCLEOTIDE SEQUENCE</scope>
    <source>
        <strain evidence="2">CAQ_001_2017</strain>
    </source>
</reference>
<feature type="compositionally biased region" description="Low complexity" evidence="1">
    <location>
        <begin position="71"/>
        <end position="87"/>
    </location>
</feature>
<gene>
    <name evidence="2" type="ORF">GP486_006479</name>
</gene>
<proteinExistence type="predicted"/>
<accession>A0A9P8L7F5</accession>
<protein>
    <submittedName>
        <fullName evidence="2">Uncharacterized protein</fullName>
    </submittedName>
</protein>
<feature type="region of interest" description="Disordered" evidence="1">
    <location>
        <begin position="193"/>
        <end position="226"/>
    </location>
</feature>
<organism evidence="2 3">
    <name type="scientific">Trichoglossum hirsutum</name>
    <dbReference type="NCBI Taxonomy" id="265104"/>
    <lineage>
        <taxon>Eukaryota</taxon>
        <taxon>Fungi</taxon>
        <taxon>Dikarya</taxon>
        <taxon>Ascomycota</taxon>
        <taxon>Pezizomycotina</taxon>
        <taxon>Geoglossomycetes</taxon>
        <taxon>Geoglossales</taxon>
        <taxon>Geoglossaceae</taxon>
        <taxon>Trichoglossum</taxon>
    </lineage>
</organism>
<comment type="caution">
    <text evidence="2">The sequence shown here is derived from an EMBL/GenBank/DDBJ whole genome shotgun (WGS) entry which is preliminary data.</text>
</comment>
<dbReference type="Proteomes" id="UP000750711">
    <property type="component" value="Unassembled WGS sequence"/>
</dbReference>
<dbReference type="EMBL" id="JAGHQM010001468">
    <property type="protein sequence ID" value="KAH0553449.1"/>
    <property type="molecule type" value="Genomic_DNA"/>
</dbReference>
<feature type="compositionally biased region" description="Polar residues" evidence="1">
    <location>
        <begin position="34"/>
        <end position="46"/>
    </location>
</feature>
<feature type="region of interest" description="Disordered" evidence="1">
    <location>
        <begin position="1"/>
        <end position="87"/>
    </location>
</feature>
<feature type="non-terminal residue" evidence="2">
    <location>
        <position position="226"/>
    </location>
</feature>
<feature type="compositionally biased region" description="Low complexity" evidence="1">
    <location>
        <begin position="195"/>
        <end position="226"/>
    </location>
</feature>
<dbReference type="AlphaFoldDB" id="A0A9P8L7F5"/>
<evidence type="ECO:0000313" key="3">
    <source>
        <dbReference type="Proteomes" id="UP000750711"/>
    </source>
</evidence>